<keyword evidence="5" id="KW-0804">Transcription</keyword>
<sequence>MDDSDSRDTHSTGQLDNWAEGVAEDLDADAKGRGGTSASNRRGASPAPDDNNNGATSMSKRPRPAPQRDSSPDSANPLEEERDSKGRVKLPRPEGKASCPRCSSLETKFCYYNNYNIKQPRFYCKACARYWTSGGTLRNIAPGSGRRKSKAATQAAKPSSCLADRLPPAAVQPPHVFGGLAPSGPAGSYGGLNPALLAAAADPGGLLANNAAAAAYAHHHLLGHSGMGGLRLPGVAQWPGGGLPPDLDGSGAMMSCHLQAHLGGGAGGASVLAHQSSITSLDARLLLGHRDELLAQAQAQAQAQQQQHHQQQQHQGQQRHGSPSPSPPQQQQQQQLSSPQPPASPLAAPQPCQPHAQRYGSPSDEAEGADDGSSAQARRVRARLDAADGGASAPASAALGLEHGLGGAVSLSCAQLAGLSMPPSMASLAAVMGPGGGPSCMPPLLPHPDDASAAGFLEAHAASLARHHLQAVLQQGGQPLGPGMALHHHHHLLAGLAQQQQQQQQLPGGGGGGLGLPGGGSAAAAMAALGLLHPSGLGDVGSWLQGMGGGGHPMSVAALDALHAGLMQQQQQLPSAAEVAAADWLSMASGGGAKGQGAAAMNAMAAAQAAGMGALGFGMGGSSAAAQMYHAQAAAAAAASSGGSGGWPGGPGDASLAGSGPSPYWSGLWTSYNSPPPSNYAGYALQAAAAAAYPGVR</sequence>
<keyword evidence="3" id="KW-0805">Transcription regulation</keyword>
<dbReference type="GO" id="GO:0003700">
    <property type="term" value="F:DNA-binding transcription factor activity"/>
    <property type="evidence" value="ECO:0007669"/>
    <property type="project" value="InterPro"/>
</dbReference>
<dbReference type="AlphaFoldDB" id="A0A2J7ZX10"/>
<gene>
    <name evidence="9" type="ORF">TSOC_008933</name>
</gene>
<feature type="region of interest" description="Disordered" evidence="7">
    <location>
        <begin position="140"/>
        <end position="159"/>
    </location>
</feature>
<dbReference type="InterPro" id="IPR003851">
    <property type="entry name" value="Znf_Dof"/>
</dbReference>
<reference evidence="9 10" key="1">
    <citation type="journal article" date="2017" name="Mol. Biol. Evol.">
        <title>The 4-celled Tetrabaena socialis nuclear genome reveals the essential components for genetic control of cell number at the origin of multicellularity in the volvocine lineage.</title>
        <authorList>
            <person name="Featherston J."/>
            <person name="Arakaki Y."/>
            <person name="Hanschen E.R."/>
            <person name="Ferris P.J."/>
            <person name="Michod R.E."/>
            <person name="Olson B.J.S.C."/>
            <person name="Nozaki H."/>
            <person name="Durand P.M."/>
        </authorList>
    </citation>
    <scope>NUCLEOTIDE SEQUENCE [LARGE SCALE GENOMIC DNA]</scope>
    <source>
        <strain evidence="9 10">NIES-571</strain>
    </source>
</reference>
<dbReference type="GO" id="GO:0003677">
    <property type="term" value="F:DNA binding"/>
    <property type="evidence" value="ECO:0007669"/>
    <property type="project" value="UniProtKB-KW"/>
</dbReference>
<keyword evidence="1" id="KW-0479">Metal-binding</keyword>
<dbReference type="PANTHER" id="PTHR31089">
    <property type="entry name" value="CYCLIC DOF FACTOR 2"/>
    <property type="match status" value="1"/>
</dbReference>
<keyword evidence="4" id="KW-0238">DNA-binding</keyword>
<dbReference type="Proteomes" id="UP000236333">
    <property type="component" value="Unassembled WGS sequence"/>
</dbReference>
<dbReference type="EMBL" id="PGGS01000358">
    <property type="protein sequence ID" value="PNH04804.1"/>
    <property type="molecule type" value="Genomic_DNA"/>
</dbReference>
<evidence type="ECO:0000256" key="4">
    <source>
        <dbReference type="ARBA" id="ARBA00023125"/>
    </source>
</evidence>
<evidence type="ECO:0000256" key="2">
    <source>
        <dbReference type="ARBA" id="ARBA00022833"/>
    </source>
</evidence>
<evidence type="ECO:0000256" key="1">
    <source>
        <dbReference type="ARBA" id="ARBA00022723"/>
    </source>
</evidence>
<feature type="region of interest" description="Disordered" evidence="7">
    <location>
        <begin position="1"/>
        <end position="100"/>
    </location>
</feature>
<feature type="compositionally biased region" description="Low complexity" evidence="7">
    <location>
        <begin position="345"/>
        <end position="354"/>
    </location>
</feature>
<dbReference type="GO" id="GO:0046872">
    <property type="term" value="F:metal ion binding"/>
    <property type="evidence" value="ECO:0007669"/>
    <property type="project" value="UniProtKB-KW"/>
</dbReference>
<feature type="compositionally biased region" description="Basic and acidic residues" evidence="7">
    <location>
        <begin position="1"/>
        <end position="10"/>
    </location>
</feature>
<organism evidence="9 10">
    <name type="scientific">Tetrabaena socialis</name>
    <dbReference type="NCBI Taxonomy" id="47790"/>
    <lineage>
        <taxon>Eukaryota</taxon>
        <taxon>Viridiplantae</taxon>
        <taxon>Chlorophyta</taxon>
        <taxon>core chlorophytes</taxon>
        <taxon>Chlorophyceae</taxon>
        <taxon>CS clade</taxon>
        <taxon>Chlamydomonadales</taxon>
        <taxon>Tetrabaenaceae</taxon>
        <taxon>Tetrabaena</taxon>
    </lineage>
</organism>
<protein>
    <submittedName>
        <fullName evidence="9">Dof zinc finger protein</fullName>
    </submittedName>
</protein>
<evidence type="ECO:0000259" key="8">
    <source>
        <dbReference type="PROSITE" id="PS50884"/>
    </source>
</evidence>
<evidence type="ECO:0000313" key="10">
    <source>
        <dbReference type="Proteomes" id="UP000236333"/>
    </source>
</evidence>
<evidence type="ECO:0000256" key="7">
    <source>
        <dbReference type="SAM" id="MobiDB-lite"/>
    </source>
</evidence>
<dbReference type="PROSITE" id="PS01361">
    <property type="entry name" value="ZF_DOF_1"/>
    <property type="match status" value="1"/>
</dbReference>
<dbReference type="PROSITE" id="PS50884">
    <property type="entry name" value="ZF_DOF_2"/>
    <property type="match status" value="1"/>
</dbReference>
<evidence type="ECO:0000256" key="6">
    <source>
        <dbReference type="ARBA" id="ARBA00023242"/>
    </source>
</evidence>
<evidence type="ECO:0000256" key="3">
    <source>
        <dbReference type="ARBA" id="ARBA00023015"/>
    </source>
</evidence>
<feature type="compositionally biased region" description="Basic and acidic residues" evidence="7">
    <location>
        <begin position="82"/>
        <end position="95"/>
    </location>
</feature>
<dbReference type="InterPro" id="IPR045174">
    <property type="entry name" value="Dof"/>
</dbReference>
<keyword evidence="10" id="KW-1185">Reference proteome</keyword>
<feature type="domain" description="Dof-type" evidence="8">
    <location>
        <begin position="97"/>
        <end position="151"/>
    </location>
</feature>
<keyword evidence="6" id="KW-0539">Nucleus</keyword>
<feature type="compositionally biased region" description="Low complexity" evidence="7">
    <location>
        <begin position="496"/>
        <end position="506"/>
    </location>
</feature>
<proteinExistence type="predicted"/>
<dbReference type="PANTHER" id="PTHR31089:SF1">
    <property type="entry name" value="CYCLIC DOF FACTOR 3"/>
    <property type="match status" value="1"/>
</dbReference>
<feature type="compositionally biased region" description="Polar residues" evidence="7">
    <location>
        <begin position="50"/>
        <end position="59"/>
    </location>
</feature>
<keyword evidence="2" id="KW-0862">Zinc</keyword>
<feature type="region of interest" description="Disordered" evidence="7">
    <location>
        <begin position="496"/>
        <end position="515"/>
    </location>
</feature>
<dbReference type="Pfam" id="PF02701">
    <property type="entry name" value="Zn_ribbon_Dof"/>
    <property type="match status" value="1"/>
</dbReference>
<name>A0A2J7ZX10_9CHLO</name>
<comment type="caution">
    <text evidence="9">The sequence shown here is derived from an EMBL/GenBank/DDBJ whole genome shotgun (WGS) entry which is preliminary data.</text>
</comment>
<feature type="compositionally biased region" description="Low complexity" evidence="7">
    <location>
        <begin position="297"/>
        <end position="318"/>
    </location>
</feature>
<feature type="compositionally biased region" description="Low complexity" evidence="7">
    <location>
        <begin position="329"/>
        <end position="338"/>
    </location>
</feature>
<dbReference type="OrthoDB" id="1927254at2759"/>
<evidence type="ECO:0000313" key="9">
    <source>
        <dbReference type="EMBL" id="PNH04804.1"/>
    </source>
</evidence>
<accession>A0A2J7ZX10</accession>
<feature type="region of interest" description="Disordered" evidence="7">
    <location>
        <begin position="297"/>
        <end position="385"/>
    </location>
</feature>
<evidence type="ECO:0000256" key="5">
    <source>
        <dbReference type="ARBA" id="ARBA00023163"/>
    </source>
</evidence>